<proteinExistence type="predicted"/>
<protein>
    <submittedName>
        <fullName evidence="1">Uncharacterized protein</fullName>
    </submittedName>
</protein>
<organism evidence="1 2">
    <name type="scientific">Austropuccinia psidii MF-1</name>
    <dbReference type="NCBI Taxonomy" id="1389203"/>
    <lineage>
        <taxon>Eukaryota</taxon>
        <taxon>Fungi</taxon>
        <taxon>Dikarya</taxon>
        <taxon>Basidiomycota</taxon>
        <taxon>Pucciniomycotina</taxon>
        <taxon>Pucciniomycetes</taxon>
        <taxon>Pucciniales</taxon>
        <taxon>Sphaerophragmiaceae</taxon>
        <taxon>Austropuccinia</taxon>
    </lineage>
</organism>
<dbReference type="EMBL" id="AVOT02040398">
    <property type="protein sequence ID" value="MBW0535606.1"/>
    <property type="molecule type" value="Genomic_DNA"/>
</dbReference>
<dbReference type="OrthoDB" id="2506124at2759"/>
<name>A0A9Q3F8C0_9BASI</name>
<sequence>MFRYILEDVILPTGVGKLPKLLGASKNGRLKASDWLTLFELVIPLIVLEIFFHGEEPISPKSKRGQFLQNTGDLVQCTRIACTRVVRDGHAGRFSNAYARYTQSSKILFNNPIVKPNHHYALHIPQQLKLWGPLFGVAEFAGERLIGILQKNPTNNRISEIHGTLMRRVNGLQKLIAGHPQVNEVLEGQTEEKEGGNYNVMEMEQCVYVAMMQMLTKEGVKFRRWNDFPHPPGEFILSRYARQIPFTKYQDRRISTTAPNNVVFLKLHGRIEYAMVKGIFQFRGINAKKEVAVHVDRIDPIFTHQKFKPGELGYYTQILGVVPGRFGTLNNDYMIRPSQILGNAAYRYLPPE</sequence>
<accession>A0A9Q3F8C0</accession>
<comment type="caution">
    <text evidence="1">The sequence shown here is derived from an EMBL/GenBank/DDBJ whole genome shotgun (WGS) entry which is preliminary data.</text>
</comment>
<gene>
    <name evidence="1" type="ORF">O181_075321</name>
</gene>
<keyword evidence="2" id="KW-1185">Reference proteome</keyword>
<reference evidence="1" key="1">
    <citation type="submission" date="2021-03" db="EMBL/GenBank/DDBJ databases">
        <title>Draft genome sequence of rust myrtle Austropuccinia psidii MF-1, a brazilian biotype.</title>
        <authorList>
            <person name="Quecine M.C."/>
            <person name="Pachon D.M.R."/>
            <person name="Bonatelli M.L."/>
            <person name="Correr F.H."/>
            <person name="Franceschini L.M."/>
            <person name="Leite T.F."/>
            <person name="Margarido G.R.A."/>
            <person name="Almeida C.A."/>
            <person name="Ferrarezi J.A."/>
            <person name="Labate C.A."/>
        </authorList>
    </citation>
    <scope>NUCLEOTIDE SEQUENCE</scope>
    <source>
        <strain evidence="1">MF-1</strain>
    </source>
</reference>
<evidence type="ECO:0000313" key="1">
    <source>
        <dbReference type="EMBL" id="MBW0535606.1"/>
    </source>
</evidence>
<dbReference type="Proteomes" id="UP000765509">
    <property type="component" value="Unassembled WGS sequence"/>
</dbReference>
<dbReference type="AlphaFoldDB" id="A0A9Q3F8C0"/>
<evidence type="ECO:0000313" key="2">
    <source>
        <dbReference type="Proteomes" id="UP000765509"/>
    </source>
</evidence>